<dbReference type="InterPro" id="IPR029058">
    <property type="entry name" value="AB_hydrolase_fold"/>
</dbReference>
<dbReference type="EMBL" id="WSTA01000064">
    <property type="protein sequence ID" value="MWB99519.1"/>
    <property type="molecule type" value="Genomic_DNA"/>
</dbReference>
<accession>A0A6I4P550</accession>
<keyword evidence="2" id="KW-1185">Reference proteome</keyword>
<evidence type="ECO:0000313" key="1">
    <source>
        <dbReference type="EMBL" id="MWB99519.1"/>
    </source>
</evidence>
<dbReference type="Gene3D" id="3.40.50.1820">
    <property type="entry name" value="alpha/beta hydrolase"/>
    <property type="match status" value="1"/>
</dbReference>
<protein>
    <recommendedName>
        <fullName evidence="3">Alpha/beta hydrolase</fullName>
    </recommendedName>
</protein>
<reference evidence="1 2" key="1">
    <citation type="submission" date="2019-12" db="EMBL/GenBank/DDBJ databases">
        <authorList>
            <person name="Kim Y.S."/>
        </authorList>
    </citation>
    <scope>NUCLEOTIDE SEQUENCE [LARGE SCALE GENOMIC DNA]</scope>
    <source>
        <strain evidence="1 2">MMS17-SY077</strain>
    </source>
</reference>
<dbReference type="AlphaFoldDB" id="A0A6I4P550"/>
<evidence type="ECO:0008006" key="3">
    <source>
        <dbReference type="Google" id="ProtNLM"/>
    </source>
</evidence>
<organism evidence="1 2">
    <name type="scientific">Agromyces seonyuensis</name>
    <dbReference type="NCBI Taxonomy" id="2662446"/>
    <lineage>
        <taxon>Bacteria</taxon>
        <taxon>Bacillati</taxon>
        <taxon>Actinomycetota</taxon>
        <taxon>Actinomycetes</taxon>
        <taxon>Micrococcales</taxon>
        <taxon>Microbacteriaceae</taxon>
        <taxon>Agromyces</taxon>
    </lineage>
</organism>
<dbReference type="RefSeq" id="WP_160425829.1">
    <property type="nucleotide sequence ID" value="NZ_WSTA01000064.1"/>
</dbReference>
<dbReference type="SUPFAM" id="SSF53474">
    <property type="entry name" value="alpha/beta-Hydrolases"/>
    <property type="match status" value="1"/>
</dbReference>
<comment type="caution">
    <text evidence="1">The sequence shown here is derived from an EMBL/GenBank/DDBJ whole genome shotgun (WGS) entry which is preliminary data.</text>
</comment>
<gene>
    <name evidence="1" type="ORF">GB864_13295</name>
</gene>
<dbReference type="Proteomes" id="UP000438182">
    <property type="component" value="Unassembled WGS sequence"/>
</dbReference>
<evidence type="ECO:0000313" key="2">
    <source>
        <dbReference type="Proteomes" id="UP000438182"/>
    </source>
</evidence>
<sequence>MAARPSALRKAVWWGLDYVDATRRQLRVLAPRGAARRWAVGDEDRPELVLLPGVIEHWTFLEPLGDRLHRAGFRVRVVHGIGANTRPIDETALRVAAALGREPVPAAGRIVVAHSKGGLIGKRLLIDEETGGDGAPTLGLLGVVAIATPFHGARRARLIRHPSVRAFLPDDPTIRALAAAAEADARIVSISGPYDPHVPEGSDLALGTNLHVATPGHFRVLAAPETAEAVLEGVRLLVARTAQADGPA</sequence>
<proteinExistence type="predicted"/>
<name>A0A6I4P550_9MICO</name>